<dbReference type="Proteomes" id="UP000634805">
    <property type="component" value="Unassembled WGS sequence"/>
</dbReference>
<dbReference type="InterPro" id="IPR021799">
    <property type="entry name" value="PIN-like_prokaryotic"/>
</dbReference>
<proteinExistence type="predicted"/>
<protein>
    <recommendedName>
        <fullName evidence="3">PIN domain-containing protein</fullName>
    </recommendedName>
</protein>
<dbReference type="Pfam" id="PF11848">
    <property type="entry name" value="DUF3368"/>
    <property type="match status" value="1"/>
</dbReference>
<evidence type="ECO:0008006" key="3">
    <source>
        <dbReference type="Google" id="ProtNLM"/>
    </source>
</evidence>
<evidence type="ECO:0000313" key="1">
    <source>
        <dbReference type="EMBL" id="CAD6493479.1"/>
    </source>
</evidence>
<accession>A0A811TDF4</accession>
<comment type="caution">
    <text evidence="1">The sequence shown here is derived from an EMBL/GenBank/DDBJ whole genome shotgun (WGS) entry which is preliminary data.</text>
</comment>
<sequence length="164" mass="18236">MMKILLDADASIKLAKISIIETFAAGFEVIITAEVYGEQVTAGLKRNYPDAKKMEKLVSDGKITVVKSTEKSSVYDSLVLGRGEKSVLNYYLANDVDLIISDDEAFLKILDNYAVPFTPVAGAILMCIMHGLMNKEQGLKYLELLTPMIRDENMFYIKSKIEGL</sequence>
<reference evidence="1" key="1">
    <citation type="submission" date="2020-10" db="EMBL/GenBank/DDBJ databases">
        <authorList>
            <person name="Hahn C.J."/>
            <person name="Laso-Perez R."/>
            <person name="Vulcano F."/>
            <person name="Vaziourakis K.-M."/>
            <person name="Stokke R."/>
            <person name="Steen I.H."/>
            <person name="Teske A."/>
            <person name="Boetius A."/>
            <person name="Liebeke M."/>
            <person name="Amann R."/>
            <person name="Knittel K."/>
        </authorList>
    </citation>
    <scope>NUCLEOTIDE SEQUENCE</scope>
    <source>
        <strain evidence="1">Gfbio:e3339647-f889-4370-9287-4fb5cb688e4c:AG392D22_GoMArc1</strain>
    </source>
</reference>
<evidence type="ECO:0000313" key="2">
    <source>
        <dbReference type="Proteomes" id="UP000634805"/>
    </source>
</evidence>
<dbReference type="AlphaFoldDB" id="A0A811TDF4"/>
<organism evidence="1 2">
    <name type="scientific">Candidatus Argoarchaeum ethanivorans</name>
    <dbReference type="NCBI Taxonomy" id="2608793"/>
    <lineage>
        <taxon>Archaea</taxon>
        <taxon>Methanobacteriati</taxon>
        <taxon>Methanobacteriota</taxon>
        <taxon>Stenosarchaea group</taxon>
        <taxon>Methanomicrobia</taxon>
        <taxon>Methanosarcinales</taxon>
        <taxon>Methanosarcinales incertae sedis</taxon>
        <taxon>GOM Arc I cluster</taxon>
        <taxon>Candidatus Argoarchaeum</taxon>
    </lineage>
</organism>
<gene>
    <name evidence="1" type="ORF">EMLJLAPB_00520</name>
</gene>
<name>A0A811TDF4_9EURY</name>
<dbReference type="EMBL" id="CAJHIS010000012">
    <property type="protein sequence ID" value="CAD6493479.1"/>
    <property type="molecule type" value="Genomic_DNA"/>
</dbReference>